<dbReference type="PROSITE" id="PS50847">
    <property type="entry name" value="GRAM_POS_ANCHORING"/>
    <property type="match status" value="1"/>
</dbReference>
<feature type="domain" description="LTD" evidence="10">
    <location>
        <begin position="35"/>
        <end position="146"/>
    </location>
</feature>
<dbReference type="InterPro" id="IPR006146">
    <property type="entry name" value="5'-Nucleotdase_CS"/>
</dbReference>
<dbReference type="CDD" id="cd00845">
    <property type="entry name" value="MPP_UshA_N_like"/>
    <property type="match status" value="1"/>
</dbReference>
<sequence length="1791" mass="195356">MNGRKLLNKVLPVVMAFMLTFSSMVTTPVAYAAEEESQETSVFISEYVEGSSFNKAIELYNGTEQAVDLSNYAVELYSNGNTASTNAVTLEGTLEAGSVYVIAHQQADDAIKANTDLQSSVVNFNGDDAIVLKDNNQVIDSLGTVGERSEYGKDTTLVRKSTVMKGSPTFTIEEWDQQTKDYFENLGKHGDSTTDPTDPVEPPEVEPKTIAEIRNTSGEEVKTTGTVTAVFVKGGKANVYIQDESAGIIVRAENLDNKVNIGDEIQVQGITSQYYDMAQIAADTSNVEIVKANSGVPVPPVVTSDEMTEEVEGELVQLHDVTIDSTDEHGNHTAADANGTFVIYSDLVETGQSYDIVMGVVNFHYGEYKLQPRNKSDMVGDKTVVSEVNATPKAGLVQKGTKVELTTSTKDATIYYTTDGTEPSTSSQEYTQPIEVNEAITMKALAVKDGFTKSDVSTFTYEIGKDLNNVEIHDIQGTSHTSPYEGKTVQGVDGIVTHIDGSNVYMQEVNPDDNENTSEGILVYERNHGLQVGDFIVVDGEVKEYVLDGYSDRFDTDLTMTEIDASTIEVKAKDQSLPKPVVLGKNGRVIPDKIIDNDAFEQFDPKQDAIDFYESLEAMHVQIDQPTIVGPQKYGELPVVVHNGADQLVTEAGGYKLSEDDPNPEIMYVQVGNYTAKIGDFFNGSITGVMSYDYQNYKIYRDTNEVLPPKEDGAFTPEITTIDQEEEQLTVAAYNIQNFSATSESAKVNKLATSIANNLQSPDVIALQEVQDNNGDKNDGTTEADQSYQRLVDAIVAAGGPTYKYTDVAPVNNADGGKPGANIRVGYLYNPDRVTLKEAEKGTATEAVEYKNGDLSKNPGRIAPSTFTDTRKPLAAEFVFNEQEVIVVNAHFNSKFGDTPLFGKAQPPHLGSEAERLKLVTEVNKFVNNIQADNPKENIVVLGDMNDFEFSKPVQTLQGSELTNLAYTLPETERWTYNYRGNSQALDHILVSNNLADQAKLDIVHANAPFMEEHGRASDHDPLLAQIDLAHANNGDGEKTINILHTNDSHSRVYEGKYDGMGFAKLSTLIQQFEEENENTLLLDAGDTFHGKTFSTLVEGESIVEIMNTIGYDTMAAGNHDFNYGYERLLELNEMSHFPVLSANAIDDATGEPILDPYVIQEVDGVSFGIFGLTTPETHYKTHPKNVEGITFEDPTKVANEMVAELEKKNVDVIIALTHLGTDPSSTDTSLKVARGTEGIDVIVDGHSHTVDDMNESGTLIVSAGEYLKNLGVVELSFDENNDLIRREASRITKEQAADIKPDPAVEAVIEEIEASQEEELSEEIGETKVELNGEREHVRTGETNLGNLITDAMLAETGADVSLMNGGAIRASIDQGVMTKGEVITVLPFGNYIQTINVTGEDLKAALENGVKAYPETSGGFPHVGGMSFAIDPAKPVGERVHSINIAGEPMEIEAIYTLATNDFLVAGGDQYTSLTKYDVQGDFSALDESVITYIQQQKIIEPQEEGRIVEAPTPNDGGDGEDNKEKTNVIELSVINGKASITNKDLAQTNPNKDIILDLGVEKAADIELTAEQVALLKENNQAVQIVNDDVTVHIPASNLPAGKVTIQVKRLKDMKEAKSAVYDFTIIDENGEKVHVFDKPVTLTFHVNKGQIDDKKNVHMFYFNEQAGHWEVVPGSKLKGKKVVAKTSHLSTFTVFELDESDDPDNSDNKGEGNNDNQDNENGNKNDNPNGTESSDESEDIETLPAPSDDPYELPNTATSTFNILTIGVIALVLGGVLLVIRRRKLAK</sequence>
<comment type="caution">
    <text evidence="11">The sequence shown here is derived from an EMBL/GenBank/DDBJ whole genome shotgun (WGS) entry which is preliminary data.</text>
</comment>
<evidence type="ECO:0000256" key="2">
    <source>
        <dbReference type="ARBA" id="ARBA00022512"/>
    </source>
</evidence>
<dbReference type="eggNOG" id="COG2374">
    <property type="taxonomic scope" value="Bacteria"/>
</dbReference>
<dbReference type="PANTHER" id="PTHR42834">
    <property type="entry name" value="ENDONUCLEASE/EXONUCLEASE/PHOSPHATASE FAMILY PROTEIN (AFU_ORTHOLOGUE AFUA_3G09210)"/>
    <property type="match status" value="1"/>
</dbReference>
<dbReference type="InterPro" id="IPR004843">
    <property type="entry name" value="Calcineurin-like_PHP"/>
</dbReference>
<dbReference type="InterPro" id="IPR036691">
    <property type="entry name" value="Endo/exonu/phosph_ase_sf"/>
</dbReference>
<evidence type="ECO:0000259" key="9">
    <source>
        <dbReference type="PROSITE" id="PS50847"/>
    </source>
</evidence>
<evidence type="ECO:0000313" key="11">
    <source>
        <dbReference type="EMBL" id="KGX85567.1"/>
    </source>
</evidence>
<evidence type="ECO:0000259" key="10">
    <source>
        <dbReference type="PROSITE" id="PS51841"/>
    </source>
</evidence>
<keyword evidence="3" id="KW-0964">Secreted</keyword>
<dbReference type="eggNOG" id="COG0737">
    <property type="taxonomic scope" value="Bacteria"/>
</dbReference>
<dbReference type="STRING" id="1385512.N784_08645"/>
<accession>A0A0A5HPN3</accession>
<dbReference type="Pfam" id="PF13290">
    <property type="entry name" value="CHB_HEX_C_1"/>
    <property type="match status" value="1"/>
</dbReference>
<proteinExistence type="predicted"/>
<dbReference type="Gene3D" id="3.90.780.10">
    <property type="entry name" value="5'-Nucleotidase, C-terminal domain"/>
    <property type="match status" value="1"/>
</dbReference>
<dbReference type="PROSITE" id="PS51841">
    <property type="entry name" value="LTD"/>
    <property type="match status" value="1"/>
</dbReference>
<evidence type="ECO:0000256" key="8">
    <source>
        <dbReference type="SAM" id="SignalP"/>
    </source>
</evidence>
<evidence type="ECO:0000256" key="1">
    <source>
        <dbReference type="ARBA" id="ARBA00004168"/>
    </source>
</evidence>
<dbReference type="InterPro" id="IPR005135">
    <property type="entry name" value="Endo/exonuclease/phosphatase"/>
</dbReference>
<dbReference type="NCBIfam" id="TIGR01167">
    <property type="entry name" value="LPXTG_anchor"/>
    <property type="match status" value="1"/>
</dbReference>
<dbReference type="GO" id="GO:0009166">
    <property type="term" value="P:nucleotide catabolic process"/>
    <property type="evidence" value="ECO:0007669"/>
    <property type="project" value="InterPro"/>
</dbReference>
<dbReference type="Pfam" id="PF00932">
    <property type="entry name" value="LTD"/>
    <property type="match status" value="1"/>
</dbReference>
<evidence type="ECO:0000256" key="4">
    <source>
        <dbReference type="ARBA" id="ARBA00022729"/>
    </source>
</evidence>
<dbReference type="PROSITE" id="PS00785">
    <property type="entry name" value="5_NUCLEOTIDASE_1"/>
    <property type="match status" value="1"/>
</dbReference>
<dbReference type="Pfam" id="PF03372">
    <property type="entry name" value="Exo_endo_phos"/>
    <property type="match status" value="1"/>
</dbReference>
<dbReference type="GO" id="GO:0016788">
    <property type="term" value="F:hydrolase activity, acting on ester bonds"/>
    <property type="evidence" value="ECO:0007669"/>
    <property type="project" value="InterPro"/>
</dbReference>
<dbReference type="Pfam" id="PF02872">
    <property type="entry name" value="5_nucleotid_C"/>
    <property type="match status" value="1"/>
</dbReference>
<dbReference type="CDD" id="cd10283">
    <property type="entry name" value="MnuA_DNase1-like"/>
    <property type="match status" value="1"/>
</dbReference>
<keyword evidence="5" id="KW-0572">Peptidoglycan-anchor</keyword>
<feature type="region of interest" description="Disordered" evidence="6">
    <location>
        <begin position="1701"/>
        <end position="1758"/>
    </location>
</feature>
<dbReference type="InterPro" id="IPR008334">
    <property type="entry name" value="5'-Nucleotdase_C"/>
</dbReference>
<dbReference type="InterPro" id="IPR029052">
    <property type="entry name" value="Metallo-depent_PP-like"/>
</dbReference>
<dbReference type="InterPro" id="IPR019931">
    <property type="entry name" value="LPXTG_anchor"/>
</dbReference>
<dbReference type="GO" id="GO:0000166">
    <property type="term" value="F:nucleotide binding"/>
    <property type="evidence" value="ECO:0007669"/>
    <property type="project" value="InterPro"/>
</dbReference>
<reference evidence="11 12" key="1">
    <citation type="submission" date="2013-08" db="EMBL/GenBank/DDBJ databases">
        <authorList>
            <person name="Huang J."/>
            <person name="Wang G."/>
        </authorList>
    </citation>
    <scope>NUCLEOTIDE SEQUENCE [LARGE SCALE GENOMIC DNA]</scope>
    <source>
        <strain evidence="11 12">JSM 072002</strain>
    </source>
</reference>
<protein>
    <recommendedName>
        <fullName evidence="13">LPXTG cell wall anchor domain-containing protein</fullName>
    </recommendedName>
</protein>
<dbReference type="PRINTS" id="PR01607">
    <property type="entry name" value="APYRASEFAMLY"/>
</dbReference>
<dbReference type="PANTHER" id="PTHR42834:SF1">
    <property type="entry name" value="ENDONUCLEASE_EXONUCLEASE_PHOSPHATASE FAMILY PROTEIN (AFU_ORTHOLOGUE AFUA_3G09210)"/>
    <property type="match status" value="1"/>
</dbReference>
<evidence type="ECO:0008006" key="13">
    <source>
        <dbReference type="Google" id="ProtNLM"/>
    </source>
</evidence>
<gene>
    <name evidence="11" type="ORF">N784_08645</name>
</gene>
<evidence type="ECO:0000256" key="6">
    <source>
        <dbReference type="SAM" id="MobiDB-lite"/>
    </source>
</evidence>
<dbReference type="SUPFAM" id="SSF55816">
    <property type="entry name" value="5'-nucleotidase (syn. UDP-sugar hydrolase), C-terminal domain"/>
    <property type="match status" value="1"/>
</dbReference>
<evidence type="ECO:0000313" key="12">
    <source>
        <dbReference type="Proteomes" id="UP000030401"/>
    </source>
</evidence>
<evidence type="ECO:0000256" key="5">
    <source>
        <dbReference type="ARBA" id="ARBA00023088"/>
    </source>
</evidence>
<dbReference type="Pfam" id="PF00149">
    <property type="entry name" value="Metallophos"/>
    <property type="match status" value="1"/>
</dbReference>
<dbReference type="Gene3D" id="3.60.21.10">
    <property type="match status" value="1"/>
</dbReference>
<dbReference type="InterPro" id="IPR006179">
    <property type="entry name" value="5_nucleotidase/apyrase"/>
</dbReference>
<keyword evidence="7" id="KW-1133">Transmembrane helix</keyword>
<feature type="signal peptide" evidence="8">
    <location>
        <begin position="1"/>
        <end position="32"/>
    </location>
</feature>
<dbReference type="CDD" id="cd04486">
    <property type="entry name" value="YhcR_OBF_like"/>
    <property type="match status" value="1"/>
</dbReference>
<keyword evidence="2" id="KW-0134">Cell wall</keyword>
<name>A0A0A5HPN3_9BACI</name>
<keyword evidence="4 8" id="KW-0732">Signal</keyword>
<dbReference type="EMBL" id="AVPG01000021">
    <property type="protein sequence ID" value="KGX85567.1"/>
    <property type="molecule type" value="Genomic_DNA"/>
</dbReference>
<evidence type="ECO:0000256" key="3">
    <source>
        <dbReference type="ARBA" id="ARBA00022525"/>
    </source>
</evidence>
<dbReference type="SUPFAM" id="SSF56219">
    <property type="entry name" value="DNase I-like"/>
    <property type="match status" value="1"/>
</dbReference>
<keyword evidence="12" id="KW-1185">Reference proteome</keyword>
<feature type="compositionally biased region" description="Low complexity" evidence="6">
    <location>
        <begin position="1717"/>
        <end position="1736"/>
    </location>
</feature>
<dbReference type="SUPFAM" id="SSF56300">
    <property type="entry name" value="Metallo-dependent phosphatases"/>
    <property type="match status" value="1"/>
</dbReference>
<dbReference type="InterPro" id="IPR036907">
    <property type="entry name" value="5'-Nucleotdase_C_sf"/>
</dbReference>
<keyword evidence="7" id="KW-0812">Transmembrane</keyword>
<evidence type="ECO:0000256" key="7">
    <source>
        <dbReference type="SAM" id="Phobius"/>
    </source>
</evidence>
<feature type="domain" description="Gram-positive cocci surface proteins LPxTG" evidence="9">
    <location>
        <begin position="1757"/>
        <end position="1791"/>
    </location>
</feature>
<dbReference type="InterPro" id="IPR059177">
    <property type="entry name" value="GH29D-like_dom"/>
</dbReference>
<keyword evidence="7" id="KW-0472">Membrane</keyword>
<organism evidence="11 12">
    <name type="scientific">Pontibacillus litoralis JSM 072002</name>
    <dbReference type="NCBI Taxonomy" id="1385512"/>
    <lineage>
        <taxon>Bacteria</taxon>
        <taxon>Bacillati</taxon>
        <taxon>Bacillota</taxon>
        <taxon>Bacilli</taxon>
        <taxon>Bacillales</taxon>
        <taxon>Bacillaceae</taxon>
        <taxon>Pontibacillus</taxon>
    </lineage>
</organism>
<dbReference type="Gene3D" id="3.60.10.10">
    <property type="entry name" value="Endonuclease/exonuclease/phosphatase"/>
    <property type="match status" value="1"/>
</dbReference>
<comment type="subcellular location">
    <subcellularLocation>
        <location evidence="1">Secreted</location>
        <location evidence="1">Cell wall</location>
        <topology evidence="1">Peptidoglycan-anchor</topology>
    </subcellularLocation>
</comment>
<dbReference type="OrthoDB" id="9801679at2"/>
<feature type="chain" id="PRO_5002022225" description="LPXTG cell wall anchor domain-containing protein" evidence="8">
    <location>
        <begin position="33"/>
        <end position="1791"/>
    </location>
</feature>
<dbReference type="Proteomes" id="UP000030401">
    <property type="component" value="Unassembled WGS sequence"/>
</dbReference>
<dbReference type="GO" id="GO:0046872">
    <property type="term" value="F:metal ion binding"/>
    <property type="evidence" value="ECO:0007669"/>
    <property type="project" value="InterPro"/>
</dbReference>
<feature type="transmembrane region" description="Helical" evidence="7">
    <location>
        <begin position="1765"/>
        <end position="1784"/>
    </location>
</feature>
<dbReference type="RefSeq" id="WP_052127300.1">
    <property type="nucleotide sequence ID" value="NZ_AVPG01000021.1"/>
</dbReference>
<dbReference type="InterPro" id="IPR001322">
    <property type="entry name" value="Lamin_tail_dom"/>
</dbReference>